<feature type="region of interest" description="Disordered" evidence="1">
    <location>
        <begin position="1"/>
        <end position="20"/>
    </location>
</feature>
<protein>
    <recommendedName>
        <fullName evidence="4">DUF3806 domain-containing protein</fullName>
    </recommendedName>
</protein>
<feature type="region of interest" description="Disordered" evidence="1">
    <location>
        <begin position="198"/>
        <end position="218"/>
    </location>
</feature>
<feature type="compositionally biased region" description="Basic and acidic residues" evidence="1">
    <location>
        <begin position="244"/>
        <end position="265"/>
    </location>
</feature>
<accession>A0A4Y3KSJ0</accession>
<dbReference type="EMBL" id="BJLQ01000058">
    <property type="protein sequence ID" value="GEA85900.1"/>
    <property type="molecule type" value="Genomic_DNA"/>
</dbReference>
<reference evidence="2 3" key="1">
    <citation type="submission" date="2019-06" db="EMBL/GenBank/DDBJ databases">
        <title>Whole genome shotgun sequence of Cellulomonas gelida NBRC 3748.</title>
        <authorList>
            <person name="Hosoyama A."/>
            <person name="Uohara A."/>
            <person name="Ohji S."/>
            <person name="Ichikawa N."/>
        </authorList>
    </citation>
    <scope>NUCLEOTIDE SEQUENCE [LARGE SCALE GENOMIC DNA]</scope>
    <source>
        <strain evidence="2 3">NBRC 3748</strain>
    </source>
</reference>
<evidence type="ECO:0000313" key="3">
    <source>
        <dbReference type="Proteomes" id="UP000320461"/>
    </source>
</evidence>
<gene>
    <name evidence="2" type="ORF">CGE01nite_31510</name>
</gene>
<proteinExistence type="predicted"/>
<name>A0A4Y3KSJ0_9CELL</name>
<dbReference type="AlphaFoldDB" id="A0A4Y3KSJ0"/>
<comment type="caution">
    <text evidence="2">The sequence shown here is derived from an EMBL/GenBank/DDBJ whole genome shotgun (WGS) entry which is preliminary data.</text>
</comment>
<dbReference type="RefSeq" id="WP_141371682.1">
    <property type="nucleotide sequence ID" value="NZ_BJLQ01000058.1"/>
</dbReference>
<evidence type="ECO:0000256" key="1">
    <source>
        <dbReference type="SAM" id="MobiDB-lite"/>
    </source>
</evidence>
<organism evidence="2 3">
    <name type="scientific">Cellulomonas gelida</name>
    <dbReference type="NCBI Taxonomy" id="1712"/>
    <lineage>
        <taxon>Bacteria</taxon>
        <taxon>Bacillati</taxon>
        <taxon>Actinomycetota</taxon>
        <taxon>Actinomycetes</taxon>
        <taxon>Micrococcales</taxon>
        <taxon>Cellulomonadaceae</taxon>
        <taxon>Cellulomonas</taxon>
    </lineage>
</organism>
<evidence type="ECO:0008006" key="4">
    <source>
        <dbReference type="Google" id="ProtNLM"/>
    </source>
</evidence>
<dbReference type="Proteomes" id="UP000320461">
    <property type="component" value="Unassembled WGS sequence"/>
</dbReference>
<feature type="compositionally biased region" description="Pro residues" evidence="1">
    <location>
        <begin position="201"/>
        <end position="214"/>
    </location>
</feature>
<sequence>MTNVRAPETPTAGPAAPAAAGMRELTETEHQHLDRLRGHLASSGAPVGTLDGLGHLLQAAHTAWVRTPQAGRPDPGPMISSIAVGVGDLVLAGAPAARWVLHVVGQASPALLSADGSAAVVPFADLHRRWAEGADSSHLDGGASSDDESDVAVDAAWLTRYVTAASAHLAAADAAAVVPTPRPPVPGEHAWAADTEAAPVPDAPADPVSAPPVPETGSLSRHAADEYAVAEPVPAGATATDSGHTTDPDDGTRRRRSRAADRADEPVMRYRTPTELPFVPSVDVQNLALRALDRGLTTALSDGPTPFAMRDDGTNVHVKWFRMSPDEALGQAERWVEDGLGVRAAIGWIVALDPDGGVAVPGLGALPSDESAAALGADHAVVVLASDARLPGLVVAHRYSAGPDAGPIGEPLIVGPCPTLL</sequence>
<evidence type="ECO:0000313" key="2">
    <source>
        <dbReference type="EMBL" id="GEA85900.1"/>
    </source>
</evidence>
<feature type="region of interest" description="Disordered" evidence="1">
    <location>
        <begin position="232"/>
        <end position="265"/>
    </location>
</feature>
<keyword evidence="3" id="KW-1185">Reference proteome</keyword>
<dbReference type="OrthoDB" id="4823074at2"/>